<evidence type="ECO:0000256" key="1">
    <source>
        <dbReference type="SAM" id="MobiDB-lite"/>
    </source>
</evidence>
<comment type="caution">
    <text evidence="4">The sequence shown here is derived from an EMBL/GenBank/DDBJ whole genome shotgun (WGS) entry which is preliminary data.</text>
</comment>
<proteinExistence type="predicted"/>
<accession>A0A8T1WRB0</accession>
<organism evidence="4 5">
    <name type="scientific">Phytophthora boehmeriae</name>
    <dbReference type="NCBI Taxonomy" id="109152"/>
    <lineage>
        <taxon>Eukaryota</taxon>
        <taxon>Sar</taxon>
        <taxon>Stramenopiles</taxon>
        <taxon>Oomycota</taxon>
        <taxon>Peronosporomycetes</taxon>
        <taxon>Peronosporales</taxon>
        <taxon>Peronosporaceae</taxon>
        <taxon>Phytophthora</taxon>
    </lineage>
</organism>
<evidence type="ECO:0000313" key="4">
    <source>
        <dbReference type="EMBL" id="KAG7394878.1"/>
    </source>
</evidence>
<feature type="chain" id="PRO_5042595232" description="PexRD2 WYL domain-containing protein" evidence="2">
    <location>
        <begin position="17"/>
        <end position="161"/>
    </location>
</feature>
<keyword evidence="2" id="KW-0732">Signal</keyword>
<feature type="region of interest" description="Disordered" evidence="1">
    <location>
        <begin position="68"/>
        <end position="94"/>
    </location>
</feature>
<sequence length="161" mass="17646">MRACYLLLAIVATALASTEATVSADSKQNTIAGLIPSSPSTLSLAVRDNKNVNNRALRGTNIDDLDSLDGLDDDADEGEDKRAFEDDEEDDEERGLTLAKMKKMRKKGMTKEDYAVKLGISDEMASIMAGGPGLVQFMQSHKYQKYQAYMNYLIAAKKKGK</sequence>
<dbReference type="EMBL" id="JAGDFL010000238">
    <property type="protein sequence ID" value="KAG7394878.1"/>
    <property type="molecule type" value="Genomic_DNA"/>
</dbReference>
<feature type="compositionally biased region" description="Acidic residues" evidence="1">
    <location>
        <begin position="68"/>
        <end position="78"/>
    </location>
</feature>
<protein>
    <recommendedName>
        <fullName evidence="3">PexRD2 WYL domain-containing protein</fullName>
    </recommendedName>
</protein>
<gene>
    <name evidence="4" type="ORF">PHYBOEH_004502</name>
</gene>
<evidence type="ECO:0000256" key="2">
    <source>
        <dbReference type="SAM" id="SignalP"/>
    </source>
</evidence>
<keyword evidence="5" id="KW-1185">Reference proteome</keyword>
<dbReference type="InterPro" id="IPR040691">
    <property type="entry name" value="PexRD2_WYL"/>
</dbReference>
<dbReference type="Proteomes" id="UP000693981">
    <property type="component" value="Unassembled WGS sequence"/>
</dbReference>
<evidence type="ECO:0000313" key="5">
    <source>
        <dbReference type="Proteomes" id="UP000693981"/>
    </source>
</evidence>
<dbReference type="AlphaFoldDB" id="A0A8T1WRB0"/>
<name>A0A8T1WRB0_9STRA</name>
<evidence type="ECO:0000259" key="3">
    <source>
        <dbReference type="Pfam" id="PF18488"/>
    </source>
</evidence>
<reference evidence="4" key="1">
    <citation type="submission" date="2021-02" db="EMBL/GenBank/DDBJ databases">
        <authorList>
            <person name="Palmer J.M."/>
        </authorList>
    </citation>
    <scope>NUCLEOTIDE SEQUENCE</scope>
    <source>
        <strain evidence="4">SCRP23</strain>
    </source>
</reference>
<dbReference type="Pfam" id="PF18488">
    <property type="entry name" value="WYL_3"/>
    <property type="match status" value="1"/>
</dbReference>
<feature type="domain" description="PexRD2 WYL" evidence="3">
    <location>
        <begin position="94"/>
        <end position="154"/>
    </location>
</feature>
<feature type="signal peptide" evidence="2">
    <location>
        <begin position="1"/>
        <end position="16"/>
    </location>
</feature>
<dbReference type="OrthoDB" id="95103at2759"/>